<dbReference type="Pfam" id="PF13365">
    <property type="entry name" value="Trypsin_2"/>
    <property type="match status" value="2"/>
</dbReference>
<gene>
    <name evidence="3" type="primary">LOC123430164</name>
</gene>
<proteinExistence type="evidence at transcript level"/>
<keyword evidence="4" id="KW-1185">Reference proteome</keyword>
<accession>F2E0K1</accession>
<dbReference type="AlphaFoldDB" id="F2E0K1"/>
<feature type="region of interest" description="Disordered" evidence="1">
    <location>
        <begin position="266"/>
        <end position="291"/>
    </location>
</feature>
<dbReference type="RefSeq" id="XP_044969999.1">
    <property type="nucleotide sequence ID" value="XM_045114064.1"/>
</dbReference>
<dbReference type="KEGG" id="hvg:123430164"/>
<reference evidence="2" key="1">
    <citation type="journal article" date="2011" name="Plant Physiol.">
        <title>Comprehensive sequence analysis of 24,783 barley full-length cDNAs derived from 12 clone libraries.</title>
        <authorList>
            <person name="Matsumoto T."/>
            <person name="Tanaka T."/>
            <person name="Sakai H."/>
            <person name="Amano N."/>
            <person name="Kanamori H."/>
            <person name="Kurita K."/>
            <person name="Kikuta A."/>
            <person name="Kamiya K."/>
            <person name="Yamamoto M."/>
            <person name="Ikawa H."/>
            <person name="Fujii N."/>
            <person name="Hori K."/>
            <person name="Itoh T."/>
            <person name="Sato K."/>
        </authorList>
    </citation>
    <scope>NUCLEOTIDE SEQUENCE</scope>
    <source>
        <tissue evidence="2">Shoot and root</tissue>
    </source>
</reference>
<dbReference type="Gramene" id="HORVU.MOREX.r3.1HG0039960.1">
    <property type="protein sequence ID" value="HORVU.MOREX.r3.1HG0039960.1"/>
    <property type="gene ID" value="HORVU.MOREX.r3.1HG0039960"/>
</dbReference>
<dbReference type="EnsemblPlants" id="HORVU.MOREX.r3.1HG0039960.1">
    <property type="protein sequence ID" value="HORVU.MOREX.r3.1HG0039960.1"/>
    <property type="gene ID" value="HORVU.MOREX.r3.1HG0039960"/>
</dbReference>
<sequence length="605" mass="67224">MMLRVKRRARGLNGQQENRKRVKELSSMMSDLKDRVERMEQKLCWEELSQELATKFSSSIVALASFDGDKLHYESTGIVVENTLRNTSILTSSALVSTSDHERRFICRLKIKVRLPNNQVVDGWIQRYNLPSNMVAVVITYSPDLSTVCFSNSVQVQQHTGLLALVRCFESGKLMQAHGVPSDDPSKIDSKGSMFSTCKITMEGSGGPLVDLDGSIVGMNDYHNQEGTPYVLGNKIDKCLRDAWICRDEMQRHCWQSFPSAFRRQFEGSSNQNGYSEGSESENQKQFLSSNPEPQALEFTENVPTPELINNGHKHTLHPWPSNGLTKMINAQLNSDGYPLPDYEDGVMRLEGSFEEKFGRDFLSEPASKIASKMSRSVVALASYSGDCNVVGRHFACTGVCIDFNGSTSMTRVLTSASLVRTSGDENKIVDNLKIVVCLPSKGYITGKLEKYDFCYNVAVISIPFRCNRPAMLVDAPQTEVLALGRVFKSGNSMATEGSVTGKTCKFGCEELKISSCKITKAGIGGPLLDFKGNVVGMNFYDTEGTPYLPSKIILKVLRSFDAMRPAAAGITKKLNSSWPVPKPHWYYASEHRHGRKIKPKVKVM</sequence>
<feature type="compositionally biased region" description="Polar residues" evidence="1">
    <location>
        <begin position="267"/>
        <end position="278"/>
    </location>
</feature>
<dbReference type="SMR" id="F2E0K1"/>
<reference evidence="4" key="2">
    <citation type="journal article" date="2012" name="Nature">
        <title>A physical, genetic and functional sequence assembly of the barley genome.</title>
        <authorList>
            <consortium name="The International Barley Genome Sequencing Consortium"/>
            <person name="Mayer K.F."/>
            <person name="Waugh R."/>
            <person name="Brown J.W."/>
            <person name="Schulman A."/>
            <person name="Langridge P."/>
            <person name="Platzer M."/>
            <person name="Fincher G.B."/>
            <person name="Muehlbauer G.J."/>
            <person name="Sato K."/>
            <person name="Close T.J."/>
            <person name="Wise R.P."/>
            <person name="Stein N."/>
        </authorList>
    </citation>
    <scope>NUCLEOTIDE SEQUENCE [LARGE SCALE GENOMIC DNA]</scope>
    <source>
        <strain evidence="4">cv. Morex</strain>
    </source>
</reference>
<dbReference type="Proteomes" id="UP000011116">
    <property type="component" value="Chromosome 1H"/>
</dbReference>
<reference evidence="3" key="4">
    <citation type="submission" date="2022-01" db="UniProtKB">
        <authorList>
            <consortium name="EnsemblPlants"/>
        </authorList>
    </citation>
    <scope>IDENTIFICATION</scope>
    <source>
        <strain evidence="3">subsp. vulgare</strain>
    </source>
</reference>
<feature type="compositionally biased region" description="Basic residues" evidence="1">
    <location>
        <begin position="1"/>
        <end position="10"/>
    </location>
</feature>
<evidence type="ECO:0000313" key="3">
    <source>
        <dbReference type="EnsemblPlants" id="HORVU.MOREX.r3.1HG0039960.1"/>
    </source>
</evidence>
<evidence type="ECO:0000313" key="2">
    <source>
        <dbReference type="EMBL" id="BAK00873.1"/>
    </source>
</evidence>
<dbReference type="HOGENOM" id="CLU_022970_4_0_1"/>
<dbReference type="GeneID" id="123430164"/>
<dbReference type="OrthoDB" id="4217619at2759"/>
<evidence type="ECO:0000256" key="1">
    <source>
        <dbReference type="SAM" id="MobiDB-lite"/>
    </source>
</evidence>
<name>F2E0K1_HORVV</name>
<dbReference type="PANTHER" id="PTHR18868:SF41">
    <property type="match status" value="1"/>
</dbReference>
<evidence type="ECO:0000313" key="4">
    <source>
        <dbReference type="Proteomes" id="UP000011116"/>
    </source>
</evidence>
<dbReference type="EMBL" id="AK369672">
    <property type="protein sequence ID" value="BAK00873.1"/>
    <property type="molecule type" value="mRNA"/>
</dbReference>
<feature type="region of interest" description="Disordered" evidence="1">
    <location>
        <begin position="1"/>
        <end position="24"/>
    </location>
</feature>
<reference evidence="3" key="3">
    <citation type="submission" date="2020-10" db="EMBL/GenBank/DDBJ databases">
        <authorList>
            <person name="Scholz U."/>
            <person name="Mascher M."/>
            <person name="Fiebig A."/>
        </authorList>
    </citation>
    <scope>NUCLEOTIDE SEQUENCE [LARGE SCALE GENOMIC DNA]</scope>
    <source>
        <strain evidence="3">cv. Morex</strain>
    </source>
</reference>
<dbReference type="Gene3D" id="2.40.10.120">
    <property type="match status" value="2"/>
</dbReference>
<dbReference type="InterPro" id="IPR009003">
    <property type="entry name" value="Peptidase_S1_PA"/>
</dbReference>
<dbReference type="PANTHER" id="PTHR18868">
    <property type="entry name" value="OS07G0665300 PROTEIN-RELATED"/>
    <property type="match status" value="1"/>
</dbReference>
<protein>
    <submittedName>
        <fullName evidence="2">Predicted protein</fullName>
    </submittedName>
</protein>
<organism evidence="2">
    <name type="scientific">Hordeum vulgare subsp. vulgare</name>
    <name type="common">Domesticated barley</name>
    <dbReference type="NCBI Taxonomy" id="112509"/>
    <lineage>
        <taxon>Eukaryota</taxon>
        <taxon>Viridiplantae</taxon>
        <taxon>Streptophyta</taxon>
        <taxon>Embryophyta</taxon>
        <taxon>Tracheophyta</taxon>
        <taxon>Spermatophyta</taxon>
        <taxon>Magnoliopsida</taxon>
        <taxon>Liliopsida</taxon>
        <taxon>Poales</taxon>
        <taxon>Poaceae</taxon>
        <taxon>BOP clade</taxon>
        <taxon>Pooideae</taxon>
        <taxon>Triticodae</taxon>
        <taxon>Triticeae</taxon>
        <taxon>Hordeinae</taxon>
        <taxon>Hordeum</taxon>
    </lineage>
</organism>
<dbReference type="SUPFAM" id="SSF50494">
    <property type="entry name" value="Trypsin-like serine proteases"/>
    <property type="match status" value="2"/>
</dbReference>